<dbReference type="Proteomes" id="UP000649289">
    <property type="component" value="Unassembled WGS sequence"/>
</dbReference>
<evidence type="ECO:0000256" key="2">
    <source>
        <dbReference type="SAM" id="SignalP"/>
    </source>
</evidence>
<comment type="similarity">
    <text evidence="1">Belongs to the UPF0065 (bug) family.</text>
</comment>
<dbReference type="InterPro" id="IPR005064">
    <property type="entry name" value="BUG"/>
</dbReference>
<name>A0ABR8MK34_9ACTN</name>
<gene>
    <name evidence="3" type="ORF">IEZ25_17285</name>
</gene>
<dbReference type="PROSITE" id="PS51257">
    <property type="entry name" value="PROKAR_LIPOPROTEIN"/>
    <property type="match status" value="1"/>
</dbReference>
<dbReference type="Pfam" id="PF03401">
    <property type="entry name" value="TctC"/>
    <property type="match status" value="1"/>
</dbReference>
<dbReference type="Gene3D" id="3.40.190.150">
    <property type="entry name" value="Bordetella uptake gene, domain 1"/>
    <property type="match status" value="1"/>
</dbReference>
<dbReference type="PANTHER" id="PTHR42928">
    <property type="entry name" value="TRICARBOXYLATE-BINDING PROTEIN"/>
    <property type="match status" value="1"/>
</dbReference>
<evidence type="ECO:0000256" key="1">
    <source>
        <dbReference type="ARBA" id="ARBA00006987"/>
    </source>
</evidence>
<keyword evidence="2" id="KW-0732">Signal</keyword>
<accession>A0ABR8MK34</accession>
<evidence type="ECO:0000313" key="3">
    <source>
        <dbReference type="EMBL" id="MBD3916373.1"/>
    </source>
</evidence>
<comment type="caution">
    <text evidence="3">The sequence shown here is derived from an EMBL/GenBank/DDBJ whole genome shotgun (WGS) entry which is preliminary data.</text>
</comment>
<proteinExistence type="inferred from homology"/>
<dbReference type="RefSeq" id="WP_191200692.1">
    <property type="nucleotide sequence ID" value="NZ_BAAAPA010000001.1"/>
</dbReference>
<feature type="chain" id="PRO_5046304872" evidence="2">
    <location>
        <begin position="34"/>
        <end position="331"/>
    </location>
</feature>
<dbReference type="PIRSF" id="PIRSF017082">
    <property type="entry name" value="YflP"/>
    <property type="match status" value="1"/>
</dbReference>
<protein>
    <submittedName>
        <fullName evidence="3">Tripartite tricarboxylate transporter substrate binding protein</fullName>
    </submittedName>
</protein>
<dbReference type="SUPFAM" id="SSF53850">
    <property type="entry name" value="Periplasmic binding protein-like II"/>
    <property type="match status" value="1"/>
</dbReference>
<reference evidence="3 4" key="1">
    <citation type="submission" date="2020-09" db="EMBL/GenBank/DDBJ databases">
        <title>novel species in genus Nocardioides.</title>
        <authorList>
            <person name="Zhang G."/>
        </authorList>
    </citation>
    <scope>NUCLEOTIDE SEQUENCE [LARGE SCALE GENOMIC DNA]</scope>
    <source>
        <strain evidence="3 4">19197</strain>
    </source>
</reference>
<dbReference type="Gene3D" id="3.40.190.10">
    <property type="entry name" value="Periplasmic binding protein-like II"/>
    <property type="match status" value="1"/>
</dbReference>
<dbReference type="EMBL" id="JACXYY010000007">
    <property type="protein sequence ID" value="MBD3916373.1"/>
    <property type="molecule type" value="Genomic_DNA"/>
</dbReference>
<keyword evidence="4" id="KW-1185">Reference proteome</keyword>
<dbReference type="InterPro" id="IPR042100">
    <property type="entry name" value="Bug_dom1"/>
</dbReference>
<evidence type="ECO:0000313" key="4">
    <source>
        <dbReference type="Proteomes" id="UP000649289"/>
    </source>
</evidence>
<dbReference type="CDD" id="cd07012">
    <property type="entry name" value="PBP2_Bug_TTT"/>
    <property type="match status" value="1"/>
</dbReference>
<feature type="signal peptide" evidence="2">
    <location>
        <begin position="1"/>
        <end position="33"/>
    </location>
</feature>
<sequence length="331" mass="34510">MKVSLVHRRPRLLPRPVLVVVTLALTVSTAACGARSAGDIYPQRAVQVVVPFPAGSGIDTTTRALVDIINASGDLDNDLQVVNRDGGGGSVGVTQVLNAKPDGYTIGVVPDGPLTLLPQTQEVAYDPTALTAINEIITFPIIFVVPKDSPYEDLQDLVDAAEADPGAITIGEGPLNYAVPADQFEQETGVRLKHVDFEGDQATTTALLGKNLDVGVMQLASALPQLGSGDIRALGVTSPERVDLIPDVPTFGEQGIDIVWEAFNTVIAPDGLPPEIADTLVETVADAVASDDFASTAETLGLIVSGAGPDEAVRHLEEKTKASAPILEASQ</sequence>
<dbReference type="PANTHER" id="PTHR42928:SF5">
    <property type="entry name" value="BLR1237 PROTEIN"/>
    <property type="match status" value="1"/>
</dbReference>
<organism evidence="3 4">
    <name type="scientific">Nocardioides hwasunensis</name>
    <dbReference type="NCBI Taxonomy" id="397258"/>
    <lineage>
        <taxon>Bacteria</taxon>
        <taxon>Bacillati</taxon>
        <taxon>Actinomycetota</taxon>
        <taxon>Actinomycetes</taxon>
        <taxon>Propionibacteriales</taxon>
        <taxon>Nocardioidaceae</taxon>
        <taxon>Nocardioides</taxon>
    </lineage>
</organism>